<feature type="transmembrane region" description="Helical" evidence="1">
    <location>
        <begin position="107"/>
        <end position="125"/>
    </location>
</feature>
<proteinExistence type="predicted"/>
<feature type="transmembrane region" description="Helical" evidence="1">
    <location>
        <begin position="132"/>
        <end position="152"/>
    </location>
</feature>
<accession>A0ABV9NP84</accession>
<dbReference type="Proteomes" id="UP001595896">
    <property type="component" value="Unassembled WGS sequence"/>
</dbReference>
<keyword evidence="1" id="KW-0472">Membrane</keyword>
<comment type="caution">
    <text evidence="2">The sequence shown here is derived from an EMBL/GenBank/DDBJ whole genome shotgun (WGS) entry which is preliminary data.</text>
</comment>
<evidence type="ECO:0000313" key="3">
    <source>
        <dbReference type="Proteomes" id="UP001595896"/>
    </source>
</evidence>
<gene>
    <name evidence="2" type="ORF">ACFO4L_01125</name>
</gene>
<dbReference type="EMBL" id="JBHSGK010000003">
    <property type="protein sequence ID" value="MFC4735173.1"/>
    <property type="molecule type" value="Genomic_DNA"/>
</dbReference>
<keyword evidence="1" id="KW-0812">Transmembrane</keyword>
<evidence type="ECO:0000256" key="1">
    <source>
        <dbReference type="SAM" id="Phobius"/>
    </source>
</evidence>
<keyword evidence="1" id="KW-1133">Transmembrane helix</keyword>
<feature type="transmembrane region" description="Helical" evidence="1">
    <location>
        <begin position="85"/>
        <end position="101"/>
    </location>
</feature>
<reference evidence="3" key="1">
    <citation type="journal article" date="2019" name="Int. J. Syst. Evol. Microbiol.">
        <title>The Global Catalogue of Microorganisms (GCM) 10K type strain sequencing project: providing services to taxonomists for standard genome sequencing and annotation.</title>
        <authorList>
            <consortium name="The Broad Institute Genomics Platform"/>
            <consortium name="The Broad Institute Genome Sequencing Center for Infectious Disease"/>
            <person name="Wu L."/>
            <person name="Ma J."/>
        </authorList>
    </citation>
    <scope>NUCLEOTIDE SEQUENCE [LARGE SCALE GENOMIC DNA]</scope>
    <source>
        <strain evidence="3">JCM 12165</strain>
    </source>
</reference>
<dbReference type="RefSeq" id="WP_377907800.1">
    <property type="nucleotide sequence ID" value="NZ_JBHSGK010000003.1"/>
</dbReference>
<evidence type="ECO:0000313" key="2">
    <source>
        <dbReference type="EMBL" id="MFC4735173.1"/>
    </source>
</evidence>
<protein>
    <submittedName>
        <fullName evidence="2">Uncharacterized protein</fullName>
    </submittedName>
</protein>
<sequence>MIRIPAFFHEIFGEVQSRKALFVVMLFTGTIVLLAGIFGYGTWSELTLVKQLVLFVLIIDIAGGVVANVTPGTNRFYEASTRRRWVFIAIHVQPIILAWALELPLMIGIGIWAFTTASAVLLNVVRGQQEQPLVAFALAGIGFVLIAFSGIAPLAAGIFLLYVCKVLISFSISFTKEASYETRASRSVIS</sequence>
<keyword evidence="3" id="KW-1185">Reference proteome</keyword>
<feature type="transmembrane region" description="Helical" evidence="1">
    <location>
        <begin position="158"/>
        <end position="175"/>
    </location>
</feature>
<feature type="transmembrane region" description="Helical" evidence="1">
    <location>
        <begin position="20"/>
        <end position="40"/>
    </location>
</feature>
<name>A0ABV9NP84_9BACI</name>
<organism evidence="2 3">
    <name type="scientific">Bacillus daqingensis</name>
    <dbReference type="NCBI Taxonomy" id="872396"/>
    <lineage>
        <taxon>Bacteria</taxon>
        <taxon>Bacillati</taxon>
        <taxon>Bacillota</taxon>
        <taxon>Bacilli</taxon>
        <taxon>Bacillales</taxon>
        <taxon>Bacillaceae</taxon>
        <taxon>Bacillus</taxon>
    </lineage>
</organism>
<feature type="transmembrane region" description="Helical" evidence="1">
    <location>
        <begin position="52"/>
        <end position="73"/>
    </location>
</feature>